<reference evidence="3" key="1">
    <citation type="journal article" date="2019" name="Int. J. Syst. Evol. Microbiol.">
        <title>The Global Catalogue of Microorganisms (GCM) 10K type strain sequencing project: providing services to taxonomists for standard genome sequencing and annotation.</title>
        <authorList>
            <consortium name="The Broad Institute Genomics Platform"/>
            <consortium name="The Broad Institute Genome Sequencing Center for Infectious Disease"/>
            <person name="Wu L."/>
            <person name="Ma J."/>
        </authorList>
    </citation>
    <scope>NUCLEOTIDE SEQUENCE [LARGE SCALE GENOMIC DNA]</scope>
    <source>
        <strain evidence="3">CCM 8689</strain>
    </source>
</reference>
<organism evidence="2 3">
    <name type="scientific">Pedobacter jamesrossensis</name>
    <dbReference type="NCBI Taxonomy" id="1908238"/>
    <lineage>
        <taxon>Bacteria</taxon>
        <taxon>Pseudomonadati</taxon>
        <taxon>Bacteroidota</taxon>
        <taxon>Sphingobacteriia</taxon>
        <taxon>Sphingobacteriales</taxon>
        <taxon>Sphingobacteriaceae</taxon>
        <taxon>Pedobacter</taxon>
    </lineage>
</organism>
<accession>A0ABV8NT05</accession>
<proteinExistence type="predicted"/>
<keyword evidence="1" id="KW-1133">Transmembrane helix</keyword>
<evidence type="ECO:0000256" key="1">
    <source>
        <dbReference type="SAM" id="Phobius"/>
    </source>
</evidence>
<dbReference type="Proteomes" id="UP001595792">
    <property type="component" value="Unassembled WGS sequence"/>
</dbReference>
<gene>
    <name evidence="2" type="ORF">ACFOUY_19845</name>
</gene>
<keyword evidence="1" id="KW-0472">Membrane</keyword>
<protein>
    <recommendedName>
        <fullName evidence="4">VWA domain-containing protein</fullName>
    </recommendedName>
</protein>
<keyword evidence="3" id="KW-1185">Reference proteome</keyword>
<dbReference type="EMBL" id="JBHSBY010000144">
    <property type="protein sequence ID" value="MFC4198970.1"/>
    <property type="molecule type" value="Genomic_DNA"/>
</dbReference>
<evidence type="ECO:0000313" key="2">
    <source>
        <dbReference type="EMBL" id="MFC4198970.1"/>
    </source>
</evidence>
<dbReference type="RefSeq" id="WP_378963021.1">
    <property type="nucleotide sequence ID" value="NZ_JBHRXC010000016.1"/>
</dbReference>
<evidence type="ECO:0008006" key="4">
    <source>
        <dbReference type="Google" id="ProtNLM"/>
    </source>
</evidence>
<sequence>MNSFFSATSILSFLGCLTLGAIYAWLLYRKNKNLDKNLQFGLAGLRFIAVASIAWLLFAPLIRTLNYTLDKPVIIIGQDNSLSVGQVKSAGFNQKLYEQNLKSLQDKLSDKYEVKTYNFSDKVNDGLDFKNNGKLTDASAFFQKIKDEYTNRNVGAIVLATDGIFNHGGNPLYSINQINTPVYTVALGDSIPKRDILISNINYNNIVYLDDDFTVEVQIQAFQSNGEQANLMVSQNGTRVEQQSIAINGSSFVKTVPVKLHAGKIGIQKYTVSLGALPNEITTKNNSQTIYVEVIDGRQKVLLAAVSPHPDLGVLKEAISLNKHYEAKLALADDLNSIDPNKFDLIVLYQLPDAQNASADFVQKVLNLKKPIWYILGAQSGVNSFNQIQNQVNLSSANGSVQEVYPDFANGFTSFNLTEVDKKVFSSFDPLLTPFGRLTVNASATPVFNQRIGKIITQQPLLFFTNDSGLKAGYLMGEGLWRWKLSEAENEVAQSSLDNLISKTVQYLSVKDDKRRFKVFTSKSAYDENEAIQFNGTLYNESYQAVNEPEVNLQVKNEAGKIFNYTFSKTENAYQLDGGTMAAGNYSYNANTTLGGKKFTASGSFYVNALIAEYQQTTANHQLLNTISKQSNGKLFMPADLSKIADEILKNENIKTISYEDRKYDELINMKWLFVLILILLSIEWFLRKRNGEL</sequence>
<evidence type="ECO:0000313" key="3">
    <source>
        <dbReference type="Proteomes" id="UP001595792"/>
    </source>
</evidence>
<feature type="transmembrane region" description="Helical" evidence="1">
    <location>
        <begin position="6"/>
        <end position="28"/>
    </location>
</feature>
<feature type="transmembrane region" description="Helical" evidence="1">
    <location>
        <begin position="40"/>
        <end position="62"/>
    </location>
</feature>
<comment type="caution">
    <text evidence="2">The sequence shown here is derived from an EMBL/GenBank/DDBJ whole genome shotgun (WGS) entry which is preliminary data.</text>
</comment>
<dbReference type="PANTHER" id="PTHR37947">
    <property type="entry name" value="BLL2462 PROTEIN"/>
    <property type="match status" value="1"/>
</dbReference>
<keyword evidence="1" id="KW-0812">Transmembrane</keyword>
<dbReference type="PANTHER" id="PTHR37947:SF1">
    <property type="entry name" value="BLL2462 PROTEIN"/>
    <property type="match status" value="1"/>
</dbReference>
<name>A0ABV8NT05_9SPHI</name>